<evidence type="ECO:0000313" key="3">
    <source>
        <dbReference type="Proteomes" id="UP000053372"/>
    </source>
</evidence>
<dbReference type="EMBL" id="LMTZ01000133">
    <property type="protein sequence ID" value="KST63732.1"/>
    <property type="molecule type" value="Genomic_DNA"/>
</dbReference>
<dbReference type="Gene3D" id="3.30.559.10">
    <property type="entry name" value="Chloramphenicol acetyltransferase-like domain"/>
    <property type="match status" value="1"/>
</dbReference>
<dbReference type="Proteomes" id="UP000053372">
    <property type="component" value="Unassembled WGS sequence"/>
</dbReference>
<organism evidence="2 3">
    <name type="scientific">Mastigocoleus testarum BC008</name>
    <dbReference type="NCBI Taxonomy" id="371196"/>
    <lineage>
        <taxon>Bacteria</taxon>
        <taxon>Bacillati</taxon>
        <taxon>Cyanobacteriota</taxon>
        <taxon>Cyanophyceae</taxon>
        <taxon>Nostocales</taxon>
        <taxon>Hapalosiphonaceae</taxon>
        <taxon>Mastigocoleus</taxon>
    </lineage>
</organism>
<dbReference type="RefSeq" id="WP_027843981.1">
    <property type="nucleotide sequence ID" value="NZ_LMTZ01000133.1"/>
</dbReference>
<protein>
    <recommendedName>
        <fullName evidence="1">Condensation domain-containing protein</fullName>
    </recommendedName>
</protein>
<dbReference type="Gene3D" id="3.30.559.30">
    <property type="entry name" value="Nonribosomal peptide synthetase, condensation domain"/>
    <property type="match status" value="1"/>
</dbReference>
<accession>A0A0V7ZGL7</accession>
<reference evidence="2 3" key="1">
    <citation type="journal article" date="2015" name="Genome Announc.">
        <title>Draft Genome of the Euendolithic (true boring) Cyanobacterium Mastigocoleus testarum strain BC008.</title>
        <authorList>
            <person name="Guida B.S."/>
            <person name="Garcia-Pichel F."/>
        </authorList>
    </citation>
    <scope>NUCLEOTIDE SEQUENCE [LARGE SCALE GENOMIC DNA]</scope>
    <source>
        <strain evidence="2 3">BC008</strain>
    </source>
</reference>
<gene>
    <name evidence="2" type="ORF">BC008_14845</name>
</gene>
<sequence>MENKIIQVTDSSRKTSICRPLGAWEKLFWLSSQAHPAHVGLTAKIRGEFSIEQLKKTLTQVQQRHPLLRVRIAFDQTQQPWFVEDPAEIPLRIVARQGEQHWQQEIKKELSEPFVCTQAPLLRIVLLHSPNISELLLICDHCICDGISTILLTRDILQLLATPDTFLEPLSIIPATDNLIPSKVDDNILSGNSEFTNTSWIEQSSLNVQLLPQSPISPMSAKDNHLSSETLSRLKFGSLSPKTTKLLICRCKEESTTIYGAICAAFSLAIARQNPSEEKHTLQCFSAINIRQYLKPMVGENFGYYAHGISIFQSFSTNEDLWEIARSFKNKLKEEMIPKKIFEDILQMQEWMSKNPTLTQVQQGITEHLDGALSVSNLGRLQFPTQFGNLQLEAMYGPIGILPGGNQWLVGSVTVGEQLFLTLTLPNSSISLAGVENILEDAINLLNMAVK</sequence>
<dbReference type="SUPFAM" id="SSF52777">
    <property type="entry name" value="CoA-dependent acyltransferases"/>
    <property type="match status" value="2"/>
</dbReference>
<dbReference type="AlphaFoldDB" id="A0A0V7ZGL7"/>
<dbReference type="OrthoDB" id="863140at2"/>
<comment type="caution">
    <text evidence="2">The sequence shown here is derived from an EMBL/GenBank/DDBJ whole genome shotgun (WGS) entry which is preliminary data.</text>
</comment>
<proteinExistence type="predicted"/>
<evidence type="ECO:0000313" key="2">
    <source>
        <dbReference type="EMBL" id="KST63732.1"/>
    </source>
</evidence>
<dbReference type="PANTHER" id="PTHR28037:SF1">
    <property type="entry name" value="ALCOHOL O-ACETYLTRANSFERASE 1-RELATED"/>
    <property type="match status" value="1"/>
</dbReference>
<dbReference type="GO" id="GO:0003824">
    <property type="term" value="F:catalytic activity"/>
    <property type="evidence" value="ECO:0007669"/>
    <property type="project" value="InterPro"/>
</dbReference>
<keyword evidence="3" id="KW-1185">Reference proteome</keyword>
<dbReference type="InterPro" id="IPR001242">
    <property type="entry name" value="Condensation_dom"/>
</dbReference>
<dbReference type="Pfam" id="PF00668">
    <property type="entry name" value="Condensation"/>
    <property type="match status" value="1"/>
</dbReference>
<dbReference type="InterPro" id="IPR052058">
    <property type="entry name" value="Alcohol_O-acetyltransferase"/>
</dbReference>
<feature type="domain" description="Condensation" evidence="1">
    <location>
        <begin position="39"/>
        <end position="276"/>
    </location>
</feature>
<dbReference type="InterPro" id="IPR023213">
    <property type="entry name" value="CAT-like_dom_sf"/>
</dbReference>
<dbReference type="PANTHER" id="PTHR28037">
    <property type="entry name" value="ALCOHOL O-ACETYLTRANSFERASE 1-RELATED"/>
    <property type="match status" value="1"/>
</dbReference>
<name>A0A0V7ZGL7_9CYAN</name>
<evidence type="ECO:0000259" key="1">
    <source>
        <dbReference type="Pfam" id="PF00668"/>
    </source>
</evidence>
<dbReference type="GO" id="GO:0008610">
    <property type="term" value="P:lipid biosynthetic process"/>
    <property type="evidence" value="ECO:0007669"/>
    <property type="project" value="UniProtKB-ARBA"/>
</dbReference>